<proteinExistence type="predicted"/>
<keyword evidence="1" id="KW-0472">Membrane</keyword>
<feature type="transmembrane region" description="Helical" evidence="1">
    <location>
        <begin position="7"/>
        <end position="27"/>
    </location>
</feature>
<keyword evidence="3" id="KW-1185">Reference proteome</keyword>
<feature type="transmembrane region" description="Helical" evidence="1">
    <location>
        <begin position="33"/>
        <end position="55"/>
    </location>
</feature>
<name>A0ABV8AM24_9BACT</name>
<dbReference type="RefSeq" id="WP_377903147.1">
    <property type="nucleotide sequence ID" value="NZ_JBHRZS010000003.1"/>
</dbReference>
<dbReference type="EMBL" id="JBHRZS010000003">
    <property type="protein sequence ID" value="MFC3879071.1"/>
    <property type="molecule type" value="Genomic_DNA"/>
</dbReference>
<accession>A0ABV8AM24</accession>
<reference evidence="3" key="1">
    <citation type="journal article" date="2019" name="Int. J. Syst. Evol. Microbiol.">
        <title>The Global Catalogue of Microorganisms (GCM) 10K type strain sequencing project: providing services to taxonomists for standard genome sequencing and annotation.</title>
        <authorList>
            <consortium name="The Broad Institute Genomics Platform"/>
            <consortium name="The Broad Institute Genome Sequencing Center for Infectious Disease"/>
            <person name="Wu L."/>
            <person name="Ma J."/>
        </authorList>
    </citation>
    <scope>NUCLEOTIDE SEQUENCE [LARGE SCALE GENOMIC DNA]</scope>
    <source>
        <strain evidence="3">CCUG 60523</strain>
    </source>
</reference>
<dbReference type="Proteomes" id="UP001595805">
    <property type="component" value="Unassembled WGS sequence"/>
</dbReference>
<protein>
    <submittedName>
        <fullName evidence="2">Uncharacterized protein</fullName>
    </submittedName>
</protein>
<evidence type="ECO:0000313" key="2">
    <source>
        <dbReference type="EMBL" id="MFC3879071.1"/>
    </source>
</evidence>
<evidence type="ECO:0000313" key="3">
    <source>
        <dbReference type="Proteomes" id="UP001595805"/>
    </source>
</evidence>
<organism evidence="2 3">
    <name type="scientific">Algoriphagus namhaensis</name>
    <dbReference type="NCBI Taxonomy" id="915353"/>
    <lineage>
        <taxon>Bacteria</taxon>
        <taxon>Pseudomonadati</taxon>
        <taxon>Bacteroidota</taxon>
        <taxon>Cytophagia</taxon>
        <taxon>Cytophagales</taxon>
        <taxon>Cyclobacteriaceae</taxon>
        <taxon>Algoriphagus</taxon>
    </lineage>
</organism>
<comment type="caution">
    <text evidence="2">The sequence shown here is derived from an EMBL/GenBank/DDBJ whole genome shotgun (WGS) entry which is preliminary data.</text>
</comment>
<keyword evidence="1" id="KW-0812">Transmembrane</keyword>
<sequence>MTKRQKFMLRLLFLSVWGAILGGYFKLNDNPNADWILGLAILFQLISVIALASNWSRQRTISESKP</sequence>
<evidence type="ECO:0000256" key="1">
    <source>
        <dbReference type="SAM" id="Phobius"/>
    </source>
</evidence>
<gene>
    <name evidence="2" type="ORF">ACFOSV_02735</name>
</gene>
<keyword evidence="1" id="KW-1133">Transmembrane helix</keyword>